<dbReference type="EMBL" id="AKHW03006769">
    <property type="protein sequence ID" value="KYO19054.1"/>
    <property type="molecule type" value="Genomic_DNA"/>
</dbReference>
<reference evidence="1 2" key="1">
    <citation type="journal article" date="2012" name="Genome Biol.">
        <title>Sequencing three crocodilian genomes to illuminate the evolution of archosaurs and amniotes.</title>
        <authorList>
            <person name="St John J.A."/>
            <person name="Braun E.L."/>
            <person name="Isberg S.R."/>
            <person name="Miles L.G."/>
            <person name="Chong A.Y."/>
            <person name="Gongora J."/>
            <person name="Dalzell P."/>
            <person name="Moran C."/>
            <person name="Bed'hom B."/>
            <person name="Abzhanov A."/>
            <person name="Burgess S.C."/>
            <person name="Cooksey A.M."/>
            <person name="Castoe T.A."/>
            <person name="Crawford N.G."/>
            <person name="Densmore L.D."/>
            <person name="Drew J.C."/>
            <person name="Edwards S.V."/>
            <person name="Faircloth B.C."/>
            <person name="Fujita M.K."/>
            <person name="Greenwold M.J."/>
            <person name="Hoffmann F.G."/>
            <person name="Howard J.M."/>
            <person name="Iguchi T."/>
            <person name="Janes D.E."/>
            <person name="Khan S.Y."/>
            <person name="Kohno S."/>
            <person name="de Koning A.J."/>
            <person name="Lance S.L."/>
            <person name="McCarthy F.M."/>
            <person name="McCormack J.E."/>
            <person name="Merchant M.E."/>
            <person name="Peterson D.G."/>
            <person name="Pollock D.D."/>
            <person name="Pourmand N."/>
            <person name="Raney B.J."/>
            <person name="Roessler K.A."/>
            <person name="Sanford J.R."/>
            <person name="Sawyer R.H."/>
            <person name="Schmidt C.J."/>
            <person name="Triplett E.W."/>
            <person name="Tuberville T.D."/>
            <person name="Venegas-Anaya M."/>
            <person name="Howard J.T."/>
            <person name="Jarvis E.D."/>
            <person name="Guillette L.J.Jr."/>
            <person name="Glenn T.C."/>
            <person name="Green R.E."/>
            <person name="Ray D.A."/>
        </authorList>
    </citation>
    <scope>NUCLEOTIDE SEQUENCE [LARGE SCALE GENOMIC DNA]</scope>
    <source>
        <strain evidence="1">KSC_2009_1</strain>
    </source>
</reference>
<dbReference type="Proteomes" id="UP000050525">
    <property type="component" value="Unassembled WGS sequence"/>
</dbReference>
<accession>A0A151M3G5</accession>
<evidence type="ECO:0000313" key="1">
    <source>
        <dbReference type="EMBL" id="KYO19054.1"/>
    </source>
</evidence>
<comment type="caution">
    <text evidence="1">The sequence shown here is derived from an EMBL/GenBank/DDBJ whole genome shotgun (WGS) entry which is preliminary data.</text>
</comment>
<protein>
    <submittedName>
        <fullName evidence="1">Uncharacterized protein</fullName>
    </submittedName>
</protein>
<proteinExistence type="predicted"/>
<sequence>MSLCLTFIQMRNSFHIISLYLELQSLPTIMEEVGTQNCTVHKTEAMAADVTGWPQLYEGTADDLRGFLPVFPLRRGSRCR</sequence>
<name>A0A151M3G5_ALLMI</name>
<evidence type="ECO:0000313" key="2">
    <source>
        <dbReference type="Proteomes" id="UP000050525"/>
    </source>
</evidence>
<organism evidence="1 2">
    <name type="scientific">Alligator mississippiensis</name>
    <name type="common">American alligator</name>
    <dbReference type="NCBI Taxonomy" id="8496"/>
    <lineage>
        <taxon>Eukaryota</taxon>
        <taxon>Metazoa</taxon>
        <taxon>Chordata</taxon>
        <taxon>Craniata</taxon>
        <taxon>Vertebrata</taxon>
        <taxon>Euteleostomi</taxon>
        <taxon>Archelosauria</taxon>
        <taxon>Archosauria</taxon>
        <taxon>Crocodylia</taxon>
        <taxon>Alligatoridae</taxon>
        <taxon>Alligatorinae</taxon>
        <taxon>Alligator</taxon>
    </lineage>
</organism>
<dbReference type="AlphaFoldDB" id="A0A151M3G5"/>
<keyword evidence="2" id="KW-1185">Reference proteome</keyword>
<gene>
    <name evidence="1" type="ORF">Y1Q_0018992</name>
</gene>